<dbReference type="SUPFAM" id="SSF49373">
    <property type="entry name" value="Invasin/intimin cell-adhesion fragments"/>
    <property type="match status" value="1"/>
</dbReference>
<proteinExistence type="predicted"/>
<organism evidence="5 6">
    <name type="scientific">Methanobrevibacter curvatus</name>
    <dbReference type="NCBI Taxonomy" id="49547"/>
    <lineage>
        <taxon>Archaea</taxon>
        <taxon>Methanobacteriati</taxon>
        <taxon>Methanobacteriota</taxon>
        <taxon>Methanomada group</taxon>
        <taxon>Methanobacteria</taxon>
        <taxon>Methanobacteriales</taxon>
        <taxon>Methanobacteriaceae</taxon>
        <taxon>Methanobrevibacter</taxon>
    </lineage>
</organism>
<dbReference type="Proteomes" id="UP000077245">
    <property type="component" value="Unassembled WGS sequence"/>
</dbReference>
<dbReference type="InterPro" id="IPR051172">
    <property type="entry name" value="Chlamydia_OmcB"/>
</dbReference>
<dbReference type="EMBL" id="LWMV01000220">
    <property type="protein sequence ID" value="KZX10267.1"/>
    <property type="molecule type" value="Genomic_DNA"/>
</dbReference>
<dbReference type="InterPro" id="IPR001434">
    <property type="entry name" value="OmcB-like_DUF11"/>
</dbReference>
<keyword evidence="2" id="KW-0812">Transmembrane</keyword>
<protein>
    <recommendedName>
        <fullName evidence="7">Large cysteine-rich periplasmic protein OmcB</fullName>
    </recommendedName>
</protein>
<feature type="domain" description="DUF11" evidence="3">
    <location>
        <begin position="7"/>
        <end position="99"/>
    </location>
</feature>
<evidence type="ECO:0000256" key="2">
    <source>
        <dbReference type="SAM" id="Phobius"/>
    </source>
</evidence>
<sequence>MTSALDGQLVSYIITITNHGPDNATGISLTDVLDYRLIYISDNASGVKVGQTLSWTGITINTNKSYIIQLVVRLNGTGNIGNIVNVTGSDQNNTGDNSSNGNNSTVDTNASINLTISKVVNVTSALDGQLVSYIITITNHGPDNATGISLTDVLDYRLIYISDNASGVKVGQTLSWTGITINTNKSYIIQLIVRLNGTGNIKNIVNVTGSDQNNTGDNSSNGNNSTVDTNASINLTISKVVNVTSALDGQLVSYIITITNHGPDNATGISLTDVLDYRLIYISDNASAVKVGQTLSWTGITINTNKSYIIQLIVRLNGTGNIKNIVNVTGSDQNNTGNNSSNGNNSTVDTNASINLTISKTVNVTNALDGQLVSYIITITNHGPDNATGISLTDVLDYRLIYISDNASAVKVGQTLSWTGITINTNKSYIIQLIVRLNGTGNIKNIVNVTGSDQNNTGDNSSNGNNSTVDTNASINLTISKTVDVTNALDGQLVSYIINVTNHGPDNATGVSLTDVLDYRLIYVSDNASGVKVGQTVSWIGITINVNGSYIIQLIVRLNGTGNIKNIVNVTGSDQNNTGDNSSEGNNSTINVNPTVNLNVTKTANTTNVLNGQEILFTITVTNNGPDNATNVNITEIFGPKLIYVNSSTNFGNYDETDHIWYIGSIANSSTVTLTLVFRVNGTGDISNNLLIYSSENNTGNNTINITINSSKAVNLSIIKTANISGIVYLNQKIAYTITVSNYGPDNATNINIADILPNQLQFVSANGTYHHNAGAVTWSIAEIANGDSYTIKLIVKVVGVGNIVNIANINSSNETNVGKNSSNSNDSNITGKPNNPFNANKTNTKLVAYSPKTNGKTVELVAKLTDVNGNLLKGKTIKFYIDGKYVGSAITNGNGIAKLVYHPSKPLSNGKHKILAIFTGDYKYNSSQGSNVTLVDESANGSSSGNGDNSHMKHTGVPLILIAILFLLLPLIRRKKDD</sequence>
<dbReference type="Pfam" id="PF16640">
    <property type="entry name" value="Big_3_5"/>
    <property type="match status" value="1"/>
</dbReference>
<feature type="region of interest" description="Disordered" evidence="1">
    <location>
        <begin position="815"/>
        <end position="843"/>
    </location>
</feature>
<dbReference type="Gene3D" id="2.60.40.3080">
    <property type="match status" value="5"/>
</dbReference>
<evidence type="ECO:0000259" key="3">
    <source>
        <dbReference type="Pfam" id="PF01345"/>
    </source>
</evidence>
<evidence type="ECO:0000259" key="4">
    <source>
        <dbReference type="Pfam" id="PF16640"/>
    </source>
</evidence>
<dbReference type="InterPro" id="IPR008964">
    <property type="entry name" value="Invasin/intimin_cell_adhesion"/>
</dbReference>
<feature type="domain" description="DUF11" evidence="3">
    <location>
        <begin position="598"/>
        <end position="708"/>
    </location>
</feature>
<feature type="domain" description="DUF11" evidence="3">
    <location>
        <begin position="235"/>
        <end position="342"/>
    </location>
</feature>
<dbReference type="PANTHER" id="PTHR34819:SF3">
    <property type="entry name" value="CELL SURFACE PROTEIN"/>
    <property type="match status" value="1"/>
</dbReference>
<dbReference type="NCBIfam" id="TIGR01451">
    <property type="entry name" value="B_ant_repeat"/>
    <property type="match status" value="7"/>
</dbReference>
<feature type="domain" description="Bacterial Ig-like" evidence="4">
    <location>
        <begin position="853"/>
        <end position="935"/>
    </location>
</feature>
<dbReference type="Gene3D" id="2.60.40.1170">
    <property type="entry name" value="Mu homology domain, subdomain B"/>
    <property type="match status" value="1"/>
</dbReference>
<keyword evidence="2" id="KW-1133">Transmembrane helix</keyword>
<evidence type="ECO:0000313" key="6">
    <source>
        <dbReference type="Proteomes" id="UP000077245"/>
    </source>
</evidence>
<dbReference type="AlphaFoldDB" id="A0A166C076"/>
<evidence type="ECO:0000256" key="1">
    <source>
        <dbReference type="SAM" id="MobiDB-lite"/>
    </source>
</evidence>
<keyword evidence="2" id="KW-0472">Membrane</keyword>
<accession>A0A166C076</accession>
<dbReference type="InterPro" id="IPR047589">
    <property type="entry name" value="DUF11_rpt"/>
</dbReference>
<dbReference type="Pfam" id="PF01345">
    <property type="entry name" value="DUF11"/>
    <property type="match status" value="7"/>
</dbReference>
<feature type="domain" description="DUF11" evidence="3">
    <location>
        <begin position="477"/>
        <end position="583"/>
    </location>
</feature>
<dbReference type="PANTHER" id="PTHR34819">
    <property type="entry name" value="LARGE CYSTEINE-RICH PERIPLASMIC PROTEIN OMCB"/>
    <property type="match status" value="1"/>
</dbReference>
<comment type="caution">
    <text evidence="5">The sequence shown here is derived from an EMBL/GenBank/DDBJ whole genome shotgun (WGS) entry which is preliminary data.</text>
</comment>
<dbReference type="PATRIC" id="fig|49547.3.peg.1961"/>
<feature type="domain" description="DUF11" evidence="3">
    <location>
        <begin position="716"/>
        <end position="824"/>
    </location>
</feature>
<gene>
    <name evidence="5" type="ORF">MBCUR_18570</name>
</gene>
<keyword evidence="6" id="KW-1185">Reference proteome</keyword>
<dbReference type="InterPro" id="IPR032109">
    <property type="entry name" value="Big_3_5"/>
</dbReference>
<evidence type="ECO:0000313" key="5">
    <source>
        <dbReference type="EMBL" id="KZX10267.1"/>
    </source>
</evidence>
<name>A0A166C076_9EURY</name>
<feature type="region of interest" description="Disordered" evidence="1">
    <location>
        <begin position="572"/>
        <end position="591"/>
    </location>
</feature>
<evidence type="ECO:0008006" key="7">
    <source>
        <dbReference type="Google" id="ProtNLM"/>
    </source>
</evidence>
<feature type="domain" description="DUF11" evidence="3">
    <location>
        <begin position="114"/>
        <end position="220"/>
    </location>
</feature>
<reference evidence="5 6" key="1">
    <citation type="submission" date="2016-04" db="EMBL/GenBank/DDBJ databases">
        <title>Genome sequence of Methanobrevibacter curvatus DSM 11111.</title>
        <authorList>
            <person name="Poehlein A."/>
            <person name="Seedorf H."/>
            <person name="Daniel R."/>
        </authorList>
    </citation>
    <scope>NUCLEOTIDE SEQUENCE [LARGE SCALE GENOMIC DNA]</scope>
    <source>
        <strain evidence="5 6">DSM 11111</strain>
    </source>
</reference>
<feature type="transmembrane region" description="Helical" evidence="2">
    <location>
        <begin position="956"/>
        <end position="973"/>
    </location>
</feature>
<feature type="domain" description="DUF11" evidence="3">
    <location>
        <begin position="356"/>
        <end position="462"/>
    </location>
</feature>